<dbReference type="Proteomes" id="UP000215145">
    <property type="component" value="Unassembled WGS sequence"/>
</dbReference>
<comment type="caution">
    <text evidence="1">The sequence shown here is derived from an EMBL/GenBank/DDBJ whole genome shotgun (WGS) entry which is preliminary data.</text>
</comment>
<reference evidence="1 2" key="1">
    <citation type="submission" date="2017-07" db="EMBL/GenBank/DDBJ databases">
        <title>Paenibacillus herberti R33 genome sequencing and assembly.</title>
        <authorList>
            <person name="Su W."/>
        </authorList>
    </citation>
    <scope>NUCLEOTIDE SEQUENCE [LARGE SCALE GENOMIC DNA]</scope>
    <source>
        <strain evidence="1 2">R33</strain>
    </source>
</reference>
<protein>
    <submittedName>
        <fullName evidence="1">Uncharacterized protein</fullName>
    </submittedName>
</protein>
<name>A0A229P4Y1_9BACL</name>
<organism evidence="1 2">
    <name type="scientific">Paenibacillus herberti</name>
    <dbReference type="NCBI Taxonomy" id="1619309"/>
    <lineage>
        <taxon>Bacteria</taxon>
        <taxon>Bacillati</taxon>
        <taxon>Bacillota</taxon>
        <taxon>Bacilli</taxon>
        <taxon>Bacillales</taxon>
        <taxon>Paenibacillaceae</taxon>
        <taxon>Paenibacillus</taxon>
    </lineage>
</organism>
<accession>A0A229P4Y1</accession>
<proteinExistence type="predicted"/>
<keyword evidence="2" id="KW-1185">Reference proteome</keyword>
<gene>
    <name evidence="1" type="ORF">CGZ75_12295</name>
</gene>
<evidence type="ECO:0000313" key="1">
    <source>
        <dbReference type="EMBL" id="OXM17346.1"/>
    </source>
</evidence>
<sequence>MSEIKKKVAQLFEDVDKDMTAEQAAEFVQTLASGFGVFVAMHYSERHYGTICAGFSQIAEKSAIITETLNGVIGRQKGGIHVVVMKNEK</sequence>
<dbReference type="EMBL" id="NMUQ01000001">
    <property type="protein sequence ID" value="OXM17346.1"/>
    <property type="molecule type" value="Genomic_DNA"/>
</dbReference>
<dbReference type="RefSeq" id="WP_089524421.1">
    <property type="nucleotide sequence ID" value="NZ_NMUQ01000001.1"/>
</dbReference>
<evidence type="ECO:0000313" key="2">
    <source>
        <dbReference type="Proteomes" id="UP000215145"/>
    </source>
</evidence>
<dbReference type="AlphaFoldDB" id="A0A229P4Y1"/>